<evidence type="ECO:0000256" key="1">
    <source>
        <dbReference type="ARBA" id="ARBA00023224"/>
    </source>
</evidence>
<dbReference type="Pfam" id="PF12729">
    <property type="entry name" value="4HB_MCP_1"/>
    <property type="match status" value="1"/>
</dbReference>
<feature type="transmembrane region" description="Helical" evidence="4">
    <location>
        <begin position="198"/>
        <end position="219"/>
    </location>
</feature>
<proteinExistence type="inferred from homology"/>
<dbReference type="CDD" id="cd11386">
    <property type="entry name" value="MCP_signal"/>
    <property type="match status" value="1"/>
</dbReference>
<dbReference type="Pfam" id="PF00672">
    <property type="entry name" value="HAMP"/>
    <property type="match status" value="1"/>
</dbReference>
<keyword evidence="4" id="KW-0472">Membrane</keyword>
<evidence type="ECO:0000259" key="5">
    <source>
        <dbReference type="PROSITE" id="PS50111"/>
    </source>
</evidence>
<keyword evidence="4" id="KW-1133">Transmembrane helix</keyword>
<feature type="domain" description="HAMP" evidence="6">
    <location>
        <begin position="221"/>
        <end position="273"/>
    </location>
</feature>
<dbReference type="InterPro" id="IPR024478">
    <property type="entry name" value="HlyB_4HB_MCP"/>
</dbReference>
<comment type="similarity">
    <text evidence="2">Belongs to the methyl-accepting chemotaxis (MCP) protein family.</text>
</comment>
<comment type="caution">
    <text evidence="7">The sequence shown here is derived from an EMBL/GenBank/DDBJ whole genome shotgun (WGS) entry which is preliminary data.</text>
</comment>
<keyword evidence="8" id="KW-1185">Reference proteome</keyword>
<evidence type="ECO:0000259" key="6">
    <source>
        <dbReference type="PROSITE" id="PS50885"/>
    </source>
</evidence>
<dbReference type="Gene3D" id="1.10.287.950">
    <property type="entry name" value="Methyl-accepting chemotaxis protein"/>
    <property type="match status" value="1"/>
</dbReference>
<accession>A0ABR9B9M8</accession>
<gene>
    <name evidence="7" type="ORF">IFO67_04935</name>
</gene>
<feature type="domain" description="Methyl-accepting transducer" evidence="5">
    <location>
        <begin position="278"/>
        <end position="514"/>
    </location>
</feature>
<evidence type="ECO:0000256" key="2">
    <source>
        <dbReference type="ARBA" id="ARBA00029447"/>
    </source>
</evidence>
<protein>
    <submittedName>
        <fullName evidence="7">Methyl-accepting chemotaxis protein</fullName>
    </submittedName>
</protein>
<evidence type="ECO:0000256" key="4">
    <source>
        <dbReference type="SAM" id="Phobius"/>
    </source>
</evidence>
<keyword evidence="4" id="KW-0812">Transmembrane</keyword>
<dbReference type="InterPro" id="IPR004089">
    <property type="entry name" value="MCPsignal_dom"/>
</dbReference>
<dbReference type="RefSeq" id="WP_187717014.1">
    <property type="nucleotide sequence ID" value="NZ_JACTAH010000001.1"/>
</dbReference>
<dbReference type="SMART" id="SM00304">
    <property type="entry name" value="HAMP"/>
    <property type="match status" value="1"/>
</dbReference>
<dbReference type="SUPFAM" id="SSF58104">
    <property type="entry name" value="Methyl-accepting chemotaxis protein (MCP) signaling domain"/>
    <property type="match status" value="1"/>
</dbReference>
<dbReference type="EMBL" id="JACYTO010000001">
    <property type="protein sequence ID" value="MBD8502220.1"/>
    <property type="molecule type" value="Genomic_DNA"/>
</dbReference>
<reference evidence="8" key="1">
    <citation type="submission" date="2023-07" db="EMBL/GenBank/DDBJ databases">
        <title>Thauera sp. CAU 1555 isolated from sand of Yaerae Beach.</title>
        <authorList>
            <person name="Kim W."/>
        </authorList>
    </citation>
    <scope>NUCLEOTIDE SEQUENCE [LARGE SCALE GENOMIC DNA]</scope>
    <source>
        <strain evidence="8">CAU 1555</strain>
    </source>
</reference>
<evidence type="ECO:0000313" key="8">
    <source>
        <dbReference type="Proteomes" id="UP000603602"/>
    </source>
</evidence>
<dbReference type="InterPro" id="IPR003660">
    <property type="entry name" value="HAMP_dom"/>
</dbReference>
<dbReference type="PRINTS" id="PR00260">
    <property type="entry name" value="CHEMTRNSDUCR"/>
</dbReference>
<dbReference type="CDD" id="cd06225">
    <property type="entry name" value="HAMP"/>
    <property type="match status" value="1"/>
</dbReference>
<feature type="transmembrane region" description="Helical" evidence="4">
    <location>
        <begin position="20"/>
        <end position="40"/>
    </location>
</feature>
<dbReference type="PANTHER" id="PTHR32089:SF112">
    <property type="entry name" value="LYSOZYME-LIKE PROTEIN-RELATED"/>
    <property type="match status" value="1"/>
</dbReference>
<dbReference type="PROSITE" id="PS50885">
    <property type="entry name" value="HAMP"/>
    <property type="match status" value="1"/>
</dbReference>
<name>A0ABR9B9M8_9RHOO</name>
<organism evidence="7 8">
    <name type="scientific">Thauera sedimentorum</name>
    <dbReference type="NCBI Taxonomy" id="2767595"/>
    <lineage>
        <taxon>Bacteria</taxon>
        <taxon>Pseudomonadati</taxon>
        <taxon>Pseudomonadota</taxon>
        <taxon>Betaproteobacteria</taxon>
        <taxon>Rhodocyclales</taxon>
        <taxon>Zoogloeaceae</taxon>
        <taxon>Thauera</taxon>
    </lineage>
</organism>
<dbReference type="Proteomes" id="UP000603602">
    <property type="component" value="Unassembled WGS sequence"/>
</dbReference>
<evidence type="ECO:0000313" key="7">
    <source>
        <dbReference type="EMBL" id="MBD8502220.1"/>
    </source>
</evidence>
<evidence type="ECO:0000256" key="3">
    <source>
        <dbReference type="PROSITE-ProRule" id="PRU00284"/>
    </source>
</evidence>
<dbReference type="SMART" id="SM00283">
    <property type="entry name" value="MA"/>
    <property type="match status" value="1"/>
</dbReference>
<dbReference type="PROSITE" id="PS50111">
    <property type="entry name" value="CHEMOTAXIS_TRANSDUC_2"/>
    <property type="match status" value="1"/>
</dbReference>
<dbReference type="InterPro" id="IPR004090">
    <property type="entry name" value="Chemotax_Me-accpt_rcpt"/>
</dbReference>
<keyword evidence="1 3" id="KW-0807">Transducer</keyword>
<dbReference type="PANTHER" id="PTHR32089">
    <property type="entry name" value="METHYL-ACCEPTING CHEMOTAXIS PROTEIN MCPB"/>
    <property type="match status" value="1"/>
</dbReference>
<dbReference type="Pfam" id="PF00015">
    <property type="entry name" value="MCPsignal"/>
    <property type="match status" value="1"/>
</dbReference>
<sequence length="550" mass="58154">MSPATRPASTPRTPLGVRTLLYLAFAALCLVGAGLGVLGLDGMSRSLGGLDAVYKDRVVPLRDLKVISDQYSVSVVDAVHKVRDWALTPDQAAERMRKAQASINERWTAYRATSMSPAERELVARAEPLLEQGNALIDRMASSLEGGITSEVTTIASSELYPAIDPIAQVIQELTELQLELAHSTFEAQHAAYQRLRLTIIAVIVAAVALSALAAGWFVRKVIMGPLDEARSFARRIAAGDLAADIRVHRMDEIGQLSEALREMRGALRDMVRLIGHNAERIAASSDELSGASAHIAEASEEQSQAASSMAAAVEQMTVSINHVADFAADARRMAEESGQASREGEGVINEVVQDISRIADSVNSAANVVRELGGHSREIASVVNVIREVADQTNLLALNAAIEAARAGEQGRGFAVVADEVRKLAERTAASTQDIARIVELITSGTDRAVGSMERQVDQVKSGVELAAKAGDAIGLINASSSKVVAAVGEISVALGEQSSASTELAQNVERIASMGEQNSGAVRDSAQSARELAGLAGELRQAVARFSL</sequence>